<dbReference type="EMBL" id="CP032702">
    <property type="protein sequence ID" value="QDY42231.1"/>
    <property type="molecule type" value="Genomic_DNA"/>
</dbReference>
<dbReference type="Pfam" id="PF01757">
    <property type="entry name" value="Acyl_transf_3"/>
    <property type="match status" value="1"/>
</dbReference>
<feature type="transmembrane region" description="Helical" evidence="1">
    <location>
        <begin position="73"/>
        <end position="91"/>
    </location>
</feature>
<accession>A0A518XDF5</accession>
<evidence type="ECO:0000256" key="1">
    <source>
        <dbReference type="SAM" id="Phobius"/>
    </source>
</evidence>
<feature type="transmembrane region" description="Helical" evidence="1">
    <location>
        <begin position="12"/>
        <end position="28"/>
    </location>
</feature>
<dbReference type="GO" id="GO:0016747">
    <property type="term" value="F:acyltransferase activity, transferring groups other than amino-acyl groups"/>
    <property type="evidence" value="ECO:0007669"/>
    <property type="project" value="InterPro"/>
</dbReference>
<name>A0A518XDF5_9GAMM</name>
<dbReference type="AlphaFoldDB" id="A0A518XDF5"/>
<feature type="transmembrane region" description="Helical" evidence="1">
    <location>
        <begin position="324"/>
        <end position="346"/>
    </location>
</feature>
<keyword evidence="4" id="KW-1185">Reference proteome</keyword>
<dbReference type="RefSeq" id="WP_222433862.1">
    <property type="nucleotide sequence ID" value="NZ_CP032702.1"/>
</dbReference>
<proteinExistence type="predicted"/>
<feature type="transmembrane region" description="Helical" evidence="1">
    <location>
        <begin position="215"/>
        <end position="233"/>
    </location>
</feature>
<evidence type="ECO:0000313" key="4">
    <source>
        <dbReference type="Proteomes" id="UP000319411"/>
    </source>
</evidence>
<keyword evidence="1" id="KW-0812">Transmembrane</keyword>
<feature type="transmembrane region" description="Helical" evidence="1">
    <location>
        <begin position="245"/>
        <end position="267"/>
    </location>
</feature>
<organism evidence="3 4">
    <name type="scientific">Candidatus Pantoea soli</name>
    <dbReference type="NCBI Taxonomy" id="3098669"/>
    <lineage>
        <taxon>Bacteria</taxon>
        <taxon>Pseudomonadati</taxon>
        <taxon>Pseudomonadota</taxon>
        <taxon>Gammaproteobacteria</taxon>
        <taxon>Enterobacterales</taxon>
        <taxon>Erwiniaceae</taxon>
        <taxon>Pantoea</taxon>
    </lineage>
</organism>
<reference evidence="3 4" key="1">
    <citation type="submission" date="2018-10" db="EMBL/GenBank/DDBJ databases">
        <title>Genome Sequencing of Pantoea dispersa DSM 32899.</title>
        <authorList>
            <person name="Nawrath M."/>
            <person name="Ottenheim C."/>
            <person name="Wilm A."/>
            <person name="Zimmermann W."/>
            <person name="Wu J.C."/>
        </authorList>
    </citation>
    <scope>NUCLEOTIDE SEQUENCE [LARGE SCALE GENOMIC DNA]</scope>
    <source>
        <strain evidence="3 4">DSM 32899</strain>
    </source>
</reference>
<dbReference type="KEGG" id="pdis:D8B20_10140"/>
<feature type="domain" description="Acyltransferase 3" evidence="2">
    <location>
        <begin position="12"/>
        <end position="305"/>
    </location>
</feature>
<sequence>MQLTGDESNSLYIVKAIGIIAVVLGHYADFLTVYKPYYFHMPLFFFIGGITLRDKADSIYIMKVIKSNAIYLVTRYIIIGVITIGLIHLGLNSFPNPFAPGLFGNIKAAYSQNMHNNQLFLVAWFLVAYTLAIALCSVIVLILNRSRITTKTKKVSIFLISIFFGFISISVLSHDYNATKNQIYNILAQVMCGSMYVLFGYLLRRVIFSVRSLSILLFISILLPAIIDIFKATPMIMSWSKYNDGFVLTTIIACMIIYSIFIISNVFSNALRRESIIIMIGKNTRPIMTWHLSIFIFLDIFISFTKSHRPLNSYGVFDHFHNEYSMCVYVLSGVLIPLFFVHFNFIHMIMTWIRDKQTNEAN</sequence>
<keyword evidence="1" id="KW-1133">Transmembrane helix</keyword>
<feature type="transmembrane region" description="Helical" evidence="1">
    <location>
        <begin position="155"/>
        <end position="174"/>
    </location>
</feature>
<evidence type="ECO:0000259" key="2">
    <source>
        <dbReference type="Pfam" id="PF01757"/>
    </source>
</evidence>
<dbReference type="InterPro" id="IPR002656">
    <property type="entry name" value="Acyl_transf_3_dom"/>
</dbReference>
<feature type="transmembrane region" description="Helical" evidence="1">
    <location>
        <begin position="186"/>
        <end position="203"/>
    </location>
</feature>
<dbReference type="Proteomes" id="UP000319411">
    <property type="component" value="Chromosome"/>
</dbReference>
<evidence type="ECO:0000313" key="3">
    <source>
        <dbReference type="EMBL" id="QDY42231.1"/>
    </source>
</evidence>
<feature type="transmembrane region" description="Helical" evidence="1">
    <location>
        <begin position="34"/>
        <end position="52"/>
    </location>
</feature>
<protein>
    <recommendedName>
        <fullName evidence="2">Acyltransferase 3 domain-containing protein</fullName>
    </recommendedName>
</protein>
<feature type="transmembrane region" description="Helical" evidence="1">
    <location>
        <begin position="119"/>
        <end position="143"/>
    </location>
</feature>
<gene>
    <name evidence="3" type="ORF">D8B20_10140</name>
</gene>
<feature type="transmembrane region" description="Helical" evidence="1">
    <location>
        <begin position="287"/>
        <end position="304"/>
    </location>
</feature>
<keyword evidence="1" id="KW-0472">Membrane</keyword>